<dbReference type="EC" id="3.1.1.-" evidence="3"/>
<feature type="domain" description="Carboxylesterase type B" evidence="5">
    <location>
        <begin position="38"/>
        <end position="553"/>
    </location>
</feature>
<organism evidence="6 7">
    <name type="scientific">Rhynchosporium graminicola</name>
    <dbReference type="NCBI Taxonomy" id="2792576"/>
    <lineage>
        <taxon>Eukaryota</taxon>
        <taxon>Fungi</taxon>
        <taxon>Dikarya</taxon>
        <taxon>Ascomycota</taxon>
        <taxon>Pezizomycotina</taxon>
        <taxon>Leotiomycetes</taxon>
        <taxon>Helotiales</taxon>
        <taxon>Ploettnerulaceae</taxon>
        <taxon>Rhynchosporium</taxon>
    </lineage>
</organism>
<dbReference type="InterPro" id="IPR019819">
    <property type="entry name" value="Carboxylesterase_B_CS"/>
</dbReference>
<dbReference type="Pfam" id="PF00135">
    <property type="entry name" value="COesterase"/>
    <property type="match status" value="1"/>
</dbReference>
<sequence>MKLSIVIVLATATLVALYSPRPRQSTNLQVDLGYSIYEGFYNELSGVNEWQGIRFAAPPIGNLRWQAPQPPIFNRSTIIQASGIPDQCPQSPANVGTGNYITENNGPSVSEDCLFLDVFAPVGDIQNLPVLVWIHGGGYGLGNGRQDLAPAIRANDDSFIGVSIQYRLGAFGFLSSDEVNRFGVPNAGLRDQTFALQWVQSYIHLFGGNASRVTIMGVSAGAGSVMLQAMAYGGTMGTSLFTNAIAASPYLPMQYNYNDWIPSQSYYAFAAAAGCLSGSAYGSPAGVKSPFKCLVEKDTAMLQNASASISASGTWGSLGFLPVTDGKFIQQRPSAQLQKKQVNGLRVMSGNVALEAAGFVPQNITTEDALISWMRVVFPLFTDDDISKVLRYYPNSDASDSTSAVGYATSGYTGATAINVSSIATGHQQRANNIYAETTFVCPSYWLTEAYTSNGREGWKYQYSVPPAIHGMDLSGYFGPGSPQQGPDFIKAFMTIFVNFITINNPSIPSSIASGNSSSDSSPTPSSSEDTDSMFNWPAYTSGQPLMLNLNETGGEEYTAVGITFNGTPISVTQARNPGLKNNFTLVDAHSWEGGRGVRCDFWRSVGESVPE</sequence>
<evidence type="ECO:0000256" key="4">
    <source>
        <dbReference type="SAM" id="MobiDB-lite"/>
    </source>
</evidence>
<comment type="caution">
    <text evidence="6">The sequence shown here is derived from an EMBL/GenBank/DDBJ whole genome shotgun (WGS) entry which is preliminary data.</text>
</comment>
<name>A0A1E1JWS1_9HELO</name>
<dbReference type="EMBL" id="FJUW01000004">
    <property type="protein sequence ID" value="CZS90263.1"/>
    <property type="molecule type" value="Genomic_DNA"/>
</dbReference>
<dbReference type="Gene3D" id="3.40.50.1820">
    <property type="entry name" value="alpha/beta hydrolase"/>
    <property type="match status" value="1"/>
</dbReference>
<protein>
    <recommendedName>
        <fullName evidence="3">Carboxylic ester hydrolase</fullName>
        <ecNumber evidence="3">3.1.1.-</ecNumber>
    </recommendedName>
</protein>
<keyword evidence="3" id="KW-0732">Signal</keyword>
<dbReference type="PANTHER" id="PTHR11559">
    <property type="entry name" value="CARBOXYLESTERASE"/>
    <property type="match status" value="1"/>
</dbReference>
<dbReference type="PROSITE" id="PS00941">
    <property type="entry name" value="CARBOXYLESTERASE_B_2"/>
    <property type="match status" value="1"/>
</dbReference>
<dbReference type="InterPro" id="IPR002018">
    <property type="entry name" value="CarbesteraseB"/>
</dbReference>
<gene>
    <name evidence="6" type="ORF">RCO7_08613</name>
</gene>
<keyword evidence="2 3" id="KW-0378">Hydrolase</keyword>
<evidence type="ECO:0000313" key="6">
    <source>
        <dbReference type="EMBL" id="CZS90263.1"/>
    </source>
</evidence>
<proteinExistence type="inferred from homology"/>
<feature type="chain" id="PRO_5009362631" description="Carboxylic ester hydrolase" evidence="3">
    <location>
        <begin position="18"/>
        <end position="612"/>
    </location>
</feature>
<dbReference type="InterPro" id="IPR019826">
    <property type="entry name" value="Carboxylesterase_B_AS"/>
</dbReference>
<evidence type="ECO:0000256" key="2">
    <source>
        <dbReference type="ARBA" id="ARBA00022801"/>
    </source>
</evidence>
<accession>A0A1E1JWS1</accession>
<dbReference type="STRING" id="914237.A0A1E1JWS1"/>
<evidence type="ECO:0000256" key="1">
    <source>
        <dbReference type="ARBA" id="ARBA00005964"/>
    </source>
</evidence>
<evidence type="ECO:0000256" key="3">
    <source>
        <dbReference type="RuleBase" id="RU361235"/>
    </source>
</evidence>
<evidence type="ECO:0000259" key="5">
    <source>
        <dbReference type="Pfam" id="PF00135"/>
    </source>
</evidence>
<feature type="compositionally biased region" description="Low complexity" evidence="4">
    <location>
        <begin position="512"/>
        <end position="528"/>
    </location>
</feature>
<dbReference type="InParanoid" id="A0A1E1JWS1"/>
<dbReference type="PROSITE" id="PS00122">
    <property type="entry name" value="CARBOXYLESTERASE_B_1"/>
    <property type="match status" value="1"/>
</dbReference>
<reference evidence="7" key="1">
    <citation type="submission" date="2016-03" db="EMBL/GenBank/DDBJ databases">
        <authorList>
            <person name="Ploux O."/>
        </authorList>
    </citation>
    <scope>NUCLEOTIDE SEQUENCE [LARGE SCALE GENOMIC DNA]</scope>
    <source>
        <strain evidence="7">UK7</strain>
    </source>
</reference>
<comment type="similarity">
    <text evidence="1 3">Belongs to the type-B carboxylesterase/lipase family.</text>
</comment>
<dbReference type="Proteomes" id="UP000178129">
    <property type="component" value="Unassembled WGS sequence"/>
</dbReference>
<evidence type="ECO:0000313" key="7">
    <source>
        <dbReference type="Proteomes" id="UP000178129"/>
    </source>
</evidence>
<dbReference type="InterPro" id="IPR029058">
    <property type="entry name" value="AB_hydrolase_fold"/>
</dbReference>
<dbReference type="AlphaFoldDB" id="A0A1E1JWS1"/>
<dbReference type="GO" id="GO:0016787">
    <property type="term" value="F:hydrolase activity"/>
    <property type="evidence" value="ECO:0007669"/>
    <property type="project" value="UniProtKB-KW"/>
</dbReference>
<feature type="signal peptide" evidence="3">
    <location>
        <begin position="1"/>
        <end position="17"/>
    </location>
</feature>
<keyword evidence="7" id="KW-1185">Reference proteome</keyword>
<dbReference type="InterPro" id="IPR050309">
    <property type="entry name" value="Type-B_Carboxylest/Lipase"/>
</dbReference>
<dbReference type="SUPFAM" id="SSF53474">
    <property type="entry name" value="alpha/beta-Hydrolases"/>
    <property type="match status" value="1"/>
</dbReference>
<feature type="region of interest" description="Disordered" evidence="4">
    <location>
        <begin position="512"/>
        <end position="535"/>
    </location>
</feature>